<proteinExistence type="predicted"/>
<name>F4WGH7_ACREC</name>
<dbReference type="InParanoid" id="F4WGH7"/>
<dbReference type="EMBL" id="GL888134">
    <property type="protein sequence ID" value="EGI66691.1"/>
    <property type="molecule type" value="Genomic_DNA"/>
</dbReference>
<protein>
    <submittedName>
        <fullName evidence="1">Uncharacterized protein</fullName>
    </submittedName>
</protein>
<evidence type="ECO:0000313" key="2">
    <source>
        <dbReference type="Proteomes" id="UP000007755"/>
    </source>
</evidence>
<reference evidence="1" key="1">
    <citation type="submission" date="2011-02" db="EMBL/GenBank/DDBJ databases">
        <title>The genome of the leaf-cutting ant Acromyrmex echinatior suggests key adaptations to social evolution and fungus farming.</title>
        <authorList>
            <person name="Nygaard S."/>
            <person name="Zhang G."/>
        </authorList>
    </citation>
    <scope>NUCLEOTIDE SEQUENCE</scope>
</reference>
<dbReference type="AlphaFoldDB" id="F4WGH7"/>
<dbReference type="Proteomes" id="UP000007755">
    <property type="component" value="Unassembled WGS sequence"/>
</dbReference>
<accession>F4WGH7</accession>
<keyword evidence="2" id="KW-1185">Reference proteome</keyword>
<evidence type="ECO:0000313" key="1">
    <source>
        <dbReference type="EMBL" id="EGI66691.1"/>
    </source>
</evidence>
<gene>
    <name evidence="1" type="ORF">G5I_04756</name>
</gene>
<organism evidence="2">
    <name type="scientific">Acromyrmex echinatior</name>
    <name type="common">Panamanian leafcutter ant</name>
    <name type="synonym">Acromyrmex octospinosus echinatior</name>
    <dbReference type="NCBI Taxonomy" id="103372"/>
    <lineage>
        <taxon>Eukaryota</taxon>
        <taxon>Metazoa</taxon>
        <taxon>Ecdysozoa</taxon>
        <taxon>Arthropoda</taxon>
        <taxon>Hexapoda</taxon>
        <taxon>Insecta</taxon>
        <taxon>Pterygota</taxon>
        <taxon>Neoptera</taxon>
        <taxon>Endopterygota</taxon>
        <taxon>Hymenoptera</taxon>
        <taxon>Apocrita</taxon>
        <taxon>Aculeata</taxon>
        <taxon>Formicoidea</taxon>
        <taxon>Formicidae</taxon>
        <taxon>Myrmicinae</taxon>
        <taxon>Acromyrmex</taxon>
    </lineage>
</organism>
<sequence>MSDNFAAAKDTSQRQSLSSLICARYSIKKMKKYEQSHKKLKMKEEEEKEVLIEKNIILGEEDVFLRVRFHTKNIVNGDGVVIGREAAPPPFFLFLILKREFHREKCDLILPHKEVKIDEEVVHCARPRDVGNKSEELSPMILTLIYDSE</sequence>